<sequence>MPTPEREAGALIEALRRDDGCGVPLDRAGPALIGPTCTRSAVLSHLRSLFEASSADDTIVIYFAGHGIAAADNFYLCTADTKEGDLAGSAVSGGDIGELIEAAQCRGILLLLDCCFSAAAAEHAPAAFRSLRSGEFRLLLASARAGQRSWETADGFGTHFSTSLVEILEGRRVVGRGDGAIYFSDLIEGLNAGIAEKRAEANLPPQDMVFAGTYTSDPLVFVMRGQTLESVRFATARYSPRQLRRIVARSLLTVLALIFFCLVSWYGIIDATEYVDEEGGRLVAYRGHPHYSLPGYPQHIWTYAYGSERLAPGANRQLPLVAPIGKPVAPLVAERLDPLVAASQRVAAGDIESASKLTQDLLARPDVPFETQLGARLLLTEIAGAEQVPLLVRWTLDQRAEIRLAAVRGLFRLDPRRAVDRALTDLSGGGTGLDHSDILRRLQGTCTPDIERYLRRVADVPGTRPSPTLVVDTAVRVGCRLDDRFLLSLITRIQYRDAASIAGYAVWAGLSETPAASSPKVELWRRLLLQAHLPTFPCDPSWSDVLRSKQASEVLPAALAIARHCPGARLQIRWNNIPGLIRLTVEQQGRAPQDVNGLFAPSGGVALFAELVPLIARSIDQDVERVRGAIELSSDSSLRVAMLELLTIWGDRKGLFTSLLDANSIELRKAYADHVRLAETTRLADELSARIGHNDAFYTSLLGRIELLPLTRSRLELMLRGTREERRAAACVLAMQAPVRTAITVLTDPDGDIRSEAADCVSYNADAEAIVAELPKSVGLFPVEGFAAIQQQVRLKSGFQAHLAALPDEQRSWRLAIADTTPGSFGLWGKGMRDWFEEQRYRSLAGIR</sequence>
<keyword evidence="1" id="KW-0472">Membrane</keyword>
<evidence type="ECO:0000259" key="2">
    <source>
        <dbReference type="Pfam" id="PF00656"/>
    </source>
</evidence>
<accession>A0ABX3X2Z9</accession>
<evidence type="ECO:0000256" key="1">
    <source>
        <dbReference type="SAM" id="Phobius"/>
    </source>
</evidence>
<dbReference type="Gene3D" id="3.40.50.1460">
    <property type="match status" value="1"/>
</dbReference>
<gene>
    <name evidence="3" type="ORF">BST63_16470</name>
</gene>
<proteinExistence type="predicted"/>
<evidence type="ECO:0000313" key="4">
    <source>
        <dbReference type="Proteomes" id="UP000193884"/>
    </source>
</evidence>
<feature type="domain" description="Peptidase C14 caspase" evidence="2">
    <location>
        <begin position="36"/>
        <end position="170"/>
    </location>
</feature>
<protein>
    <recommendedName>
        <fullName evidence="2">Peptidase C14 caspase domain-containing protein</fullName>
    </recommendedName>
</protein>
<reference evidence="3 4" key="1">
    <citation type="submission" date="2017-03" db="EMBL/GenBank/DDBJ databases">
        <title>Whole genome sequences of fourteen strains of Bradyrhizobium canariense and one strain of Bradyrhizobium japonicum isolated from Lupinus (Papilionoideae: Genisteae) species in Algeria.</title>
        <authorList>
            <person name="Crovadore J."/>
            <person name="Chekireb D."/>
            <person name="Brachmann A."/>
            <person name="Chablais R."/>
            <person name="Cochard B."/>
            <person name="Lefort F."/>
        </authorList>
    </citation>
    <scope>NUCLEOTIDE SEQUENCE [LARGE SCALE GENOMIC DNA]</scope>
    <source>
        <strain evidence="3 4">UBMAN05</strain>
    </source>
</reference>
<evidence type="ECO:0000313" key="3">
    <source>
        <dbReference type="EMBL" id="OSJ28750.1"/>
    </source>
</evidence>
<name>A0ABX3X2Z9_9BRAD</name>
<dbReference type="InterPro" id="IPR011600">
    <property type="entry name" value="Pept_C14_caspase"/>
</dbReference>
<dbReference type="EMBL" id="NAFK01000160">
    <property type="protein sequence ID" value="OSJ28750.1"/>
    <property type="molecule type" value="Genomic_DNA"/>
</dbReference>
<keyword evidence="1" id="KW-1133">Transmembrane helix</keyword>
<dbReference type="Proteomes" id="UP000193884">
    <property type="component" value="Unassembled WGS sequence"/>
</dbReference>
<dbReference type="InterPro" id="IPR029030">
    <property type="entry name" value="Caspase-like_dom_sf"/>
</dbReference>
<dbReference type="Pfam" id="PF00656">
    <property type="entry name" value="Peptidase_C14"/>
    <property type="match status" value="1"/>
</dbReference>
<feature type="transmembrane region" description="Helical" evidence="1">
    <location>
        <begin position="246"/>
        <end position="268"/>
    </location>
</feature>
<comment type="caution">
    <text evidence="3">The sequence shown here is derived from an EMBL/GenBank/DDBJ whole genome shotgun (WGS) entry which is preliminary data.</text>
</comment>
<keyword evidence="4" id="KW-1185">Reference proteome</keyword>
<organism evidence="3 4">
    <name type="scientific">Bradyrhizobium canariense</name>
    <dbReference type="NCBI Taxonomy" id="255045"/>
    <lineage>
        <taxon>Bacteria</taxon>
        <taxon>Pseudomonadati</taxon>
        <taxon>Pseudomonadota</taxon>
        <taxon>Alphaproteobacteria</taxon>
        <taxon>Hyphomicrobiales</taxon>
        <taxon>Nitrobacteraceae</taxon>
        <taxon>Bradyrhizobium</taxon>
    </lineage>
</organism>
<dbReference type="SUPFAM" id="SSF52129">
    <property type="entry name" value="Caspase-like"/>
    <property type="match status" value="1"/>
</dbReference>
<keyword evidence="1" id="KW-0812">Transmembrane</keyword>